<protein>
    <submittedName>
        <fullName evidence="15">PTS system, N-acetylglucosamine-specific IIBC component</fullName>
        <ecNumber evidence="15">2.7.1.69</ecNumber>
    </submittedName>
</protein>
<dbReference type="NCBIfam" id="TIGR01998">
    <property type="entry name" value="PTS-II-BC-nag"/>
    <property type="match status" value="1"/>
</dbReference>
<dbReference type="EC" id="2.7.1.69" evidence="15"/>
<name>D3AQ55_9FIRM</name>
<dbReference type="GO" id="GO:0016301">
    <property type="term" value="F:kinase activity"/>
    <property type="evidence" value="ECO:0007669"/>
    <property type="project" value="UniProtKB-KW"/>
</dbReference>
<feature type="transmembrane region" description="Helical" evidence="12">
    <location>
        <begin position="309"/>
        <end position="333"/>
    </location>
</feature>
<dbReference type="SUPFAM" id="SSF55604">
    <property type="entry name" value="Glucose permease domain IIB"/>
    <property type="match status" value="1"/>
</dbReference>
<evidence type="ECO:0000256" key="1">
    <source>
        <dbReference type="ARBA" id="ARBA00004651"/>
    </source>
</evidence>
<dbReference type="GO" id="GO:0019866">
    <property type="term" value="C:organelle inner membrane"/>
    <property type="evidence" value="ECO:0007669"/>
    <property type="project" value="InterPro"/>
</dbReference>
<feature type="transmembrane region" description="Helical" evidence="12">
    <location>
        <begin position="191"/>
        <end position="213"/>
    </location>
</feature>
<feature type="transmembrane region" description="Helical" evidence="12">
    <location>
        <begin position="225"/>
        <end position="244"/>
    </location>
</feature>
<organism evidence="15 16">
    <name type="scientific">Hungatella hathewayi DSM 13479</name>
    <dbReference type="NCBI Taxonomy" id="566550"/>
    <lineage>
        <taxon>Bacteria</taxon>
        <taxon>Bacillati</taxon>
        <taxon>Bacillota</taxon>
        <taxon>Clostridia</taxon>
        <taxon>Lachnospirales</taxon>
        <taxon>Lachnospiraceae</taxon>
        <taxon>Hungatella</taxon>
    </lineage>
</organism>
<evidence type="ECO:0000256" key="7">
    <source>
        <dbReference type="ARBA" id="ARBA00022692"/>
    </source>
</evidence>
<dbReference type="PROSITE" id="PS51098">
    <property type="entry name" value="PTS_EIIB_TYPE_1"/>
    <property type="match status" value="1"/>
</dbReference>
<dbReference type="Pfam" id="PF02378">
    <property type="entry name" value="PTS_EIIC"/>
    <property type="match status" value="1"/>
</dbReference>
<evidence type="ECO:0000256" key="8">
    <source>
        <dbReference type="ARBA" id="ARBA00022777"/>
    </source>
</evidence>
<evidence type="ECO:0000259" key="14">
    <source>
        <dbReference type="PROSITE" id="PS51103"/>
    </source>
</evidence>
<dbReference type="AlphaFoldDB" id="D3AQ55"/>
<dbReference type="GO" id="GO:0008982">
    <property type="term" value="F:protein-N(PI)-phosphohistidine-sugar phosphotransferase activity"/>
    <property type="evidence" value="ECO:0007669"/>
    <property type="project" value="InterPro"/>
</dbReference>
<feature type="transmembrane region" description="Helical" evidence="12">
    <location>
        <begin position="128"/>
        <end position="145"/>
    </location>
</feature>
<dbReference type="GO" id="GO:0005886">
    <property type="term" value="C:plasma membrane"/>
    <property type="evidence" value="ECO:0007669"/>
    <property type="project" value="UniProtKB-SubCell"/>
</dbReference>
<dbReference type="GO" id="GO:0090563">
    <property type="term" value="F:protein-phosphocysteine-sugar phosphotransferase activity"/>
    <property type="evidence" value="ECO:0007669"/>
    <property type="project" value="TreeGrafter"/>
</dbReference>
<proteinExistence type="predicted"/>
<dbReference type="Proteomes" id="UP000004968">
    <property type="component" value="Unassembled WGS sequence"/>
</dbReference>
<evidence type="ECO:0000256" key="3">
    <source>
        <dbReference type="ARBA" id="ARBA00022475"/>
    </source>
</evidence>
<reference evidence="15 16" key="1">
    <citation type="submission" date="2010-01" db="EMBL/GenBank/DDBJ databases">
        <authorList>
            <person name="Weinstock G."/>
            <person name="Sodergren E."/>
            <person name="Clifton S."/>
            <person name="Fulton L."/>
            <person name="Fulton B."/>
            <person name="Courtney L."/>
            <person name="Fronick C."/>
            <person name="Harrison M."/>
            <person name="Strong C."/>
            <person name="Farmer C."/>
            <person name="Delahaunty K."/>
            <person name="Markovic C."/>
            <person name="Hall O."/>
            <person name="Minx P."/>
            <person name="Tomlinson C."/>
            <person name="Mitreva M."/>
            <person name="Nelson J."/>
            <person name="Hou S."/>
            <person name="Wollam A."/>
            <person name="Pepin K.H."/>
            <person name="Johnson M."/>
            <person name="Bhonagiri V."/>
            <person name="Nash W.E."/>
            <person name="Warren W."/>
            <person name="Chinwalla A."/>
            <person name="Mardis E.R."/>
            <person name="Wilson R.K."/>
        </authorList>
    </citation>
    <scope>NUCLEOTIDE SEQUENCE [LARGE SCALE GENOMIC DNA]</scope>
    <source>
        <strain evidence="15 16">DSM 13479</strain>
    </source>
</reference>
<dbReference type="GO" id="GO:0015572">
    <property type="term" value="F:N-acetylglucosamine transmembrane transporter activity"/>
    <property type="evidence" value="ECO:0007669"/>
    <property type="project" value="InterPro"/>
</dbReference>
<comment type="caution">
    <text evidence="15">The sequence shown here is derived from an EMBL/GenBank/DDBJ whole genome shotgun (WGS) entry which is preliminary data.</text>
</comment>
<dbReference type="CDD" id="cd00212">
    <property type="entry name" value="PTS_IIB_glc"/>
    <property type="match status" value="1"/>
</dbReference>
<dbReference type="GO" id="GO:0015764">
    <property type="term" value="P:N-acetylglucosamine transport"/>
    <property type="evidence" value="ECO:0007669"/>
    <property type="project" value="TreeGrafter"/>
</dbReference>
<evidence type="ECO:0000256" key="11">
    <source>
        <dbReference type="PROSITE-ProRule" id="PRU00421"/>
    </source>
</evidence>
<evidence type="ECO:0000313" key="16">
    <source>
        <dbReference type="Proteomes" id="UP000004968"/>
    </source>
</evidence>
<feature type="domain" description="PTS EIIC type-1" evidence="14">
    <location>
        <begin position="11"/>
        <end position="397"/>
    </location>
</feature>
<evidence type="ECO:0000256" key="5">
    <source>
        <dbReference type="ARBA" id="ARBA00022679"/>
    </source>
</evidence>
<dbReference type="EMBL" id="ACIO01000628">
    <property type="protein sequence ID" value="EFC96051.1"/>
    <property type="molecule type" value="Genomic_DNA"/>
</dbReference>
<dbReference type="GO" id="GO:0009401">
    <property type="term" value="P:phosphoenolpyruvate-dependent sugar phosphotransferase system"/>
    <property type="evidence" value="ECO:0007669"/>
    <property type="project" value="UniProtKB-KW"/>
</dbReference>
<keyword evidence="7 12" id="KW-0812">Transmembrane</keyword>
<feature type="active site" description="Phosphocysteine intermediate; for EIIB activity" evidence="11">
    <location>
        <position position="436"/>
    </location>
</feature>
<keyword evidence="3" id="KW-1003">Cell membrane</keyword>
<accession>D3AQ55</accession>
<gene>
    <name evidence="15" type="primary">nagE</name>
    <name evidence="15" type="ORF">CLOSTHATH_05761</name>
</gene>
<evidence type="ECO:0000256" key="10">
    <source>
        <dbReference type="ARBA" id="ARBA00023136"/>
    </source>
</evidence>
<feature type="domain" description="PTS EIIB type-1" evidence="13">
    <location>
        <begin position="414"/>
        <end position="491"/>
    </location>
</feature>
<feature type="transmembrane region" description="Helical" evidence="12">
    <location>
        <begin position="256"/>
        <end position="274"/>
    </location>
</feature>
<evidence type="ECO:0000256" key="12">
    <source>
        <dbReference type="SAM" id="Phobius"/>
    </source>
</evidence>
<evidence type="ECO:0000256" key="4">
    <source>
        <dbReference type="ARBA" id="ARBA00022597"/>
    </source>
</evidence>
<feature type="transmembrane region" description="Helical" evidence="12">
    <location>
        <begin position="166"/>
        <end position="185"/>
    </location>
</feature>
<keyword evidence="6" id="KW-0598">Phosphotransferase system</keyword>
<dbReference type="Pfam" id="PF00367">
    <property type="entry name" value="PTS_EIIB"/>
    <property type="match status" value="1"/>
</dbReference>
<dbReference type="InterPro" id="IPR036878">
    <property type="entry name" value="Glu_permease_IIB"/>
</dbReference>
<keyword evidence="9 12" id="KW-1133">Transmembrane helix</keyword>
<dbReference type="InterPro" id="IPR010974">
    <property type="entry name" value="PTS_IIBC_nag"/>
</dbReference>
<dbReference type="PROSITE" id="PS01035">
    <property type="entry name" value="PTS_EIIB_TYPE_1_CYS"/>
    <property type="match status" value="1"/>
</dbReference>
<feature type="transmembrane region" description="Helical" evidence="12">
    <location>
        <begin position="286"/>
        <end position="303"/>
    </location>
</feature>
<dbReference type="InterPro" id="IPR001996">
    <property type="entry name" value="PTS_IIB_1"/>
</dbReference>
<feature type="transmembrane region" description="Helical" evidence="12">
    <location>
        <begin position="92"/>
        <end position="116"/>
    </location>
</feature>
<dbReference type="HOGENOM" id="CLU_012312_1_0_9"/>
<keyword evidence="10 12" id="KW-0472">Membrane</keyword>
<dbReference type="PANTHER" id="PTHR30009">
    <property type="entry name" value="CYTOCHROME C-TYPE SYNTHESIS PROTEIN AND PTS TRANSMEMBRANE COMPONENT"/>
    <property type="match status" value="1"/>
</dbReference>
<dbReference type="Gene3D" id="3.30.1360.60">
    <property type="entry name" value="Glucose permease domain IIB"/>
    <property type="match status" value="1"/>
</dbReference>
<keyword evidence="2" id="KW-0813">Transport</keyword>
<evidence type="ECO:0000313" key="15">
    <source>
        <dbReference type="EMBL" id="EFC96051.1"/>
    </source>
</evidence>
<dbReference type="PROSITE" id="PS51103">
    <property type="entry name" value="PTS_EIIC_TYPE_1"/>
    <property type="match status" value="1"/>
</dbReference>
<keyword evidence="8" id="KW-0418">Kinase</keyword>
<dbReference type="InterPro" id="IPR018113">
    <property type="entry name" value="PTrfase_EIIB_Cys"/>
</dbReference>
<dbReference type="PANTHER" id="PTHR30009:SF4">
    <property type="entry name" value="PTS SYSTEM N-ACETYLGLUCOSAMINE-SPECIFIC EIICBA COMPONENT"/>
    <property type="match status" value="1"/>
</dbReference>
<comment type="subcellular location">
    <subcellularLocation>
        <location evidence="1">Cell membrane</location>
        <topology evidence="1">Multi-pass membrane protein</topology>
    </subcellularLocation>
</comment>
<evidence type="ECO:0000256" key="2">
    <source>
        <dbReference type="ARBA" id="ARBA00022448"/>
    </source>
</evidence>
<evidence type="ECO:0000256" key="9">
    <source>
        <dbReference type="ARBA" id="ARBA00022989"/>
    </source>
</evidence>
<evidence type="ECO:0000259" key="13">
    <source>
        <dbReference type="PROSITE" id="PS51098"/>
    </source>
</evidence>
<feature type="transmembrane region" description="Helical" evidence="12">
    <location>
        <begin position="20"/>
        <end position="44"/>
    </location>
</feature>
<dbReference type="FunFam" id="3.30.1360.60:FF:000001">
    <property type="entry name" value="PTS system glucose-specific IIBC component PtsG"/>
    <property type="match status" value="1"/>
</dbReference>
<dbReference type="InterPro" id="IPR050429">
    <property type="entry name" value="PTS_Glucose_EIICBA"/>
</dbReference>
<dbReference type="InterPro" id="IPR003352">
    <property type="entry name" value="PTS_EIIC"/>
</dbReference>
<evidence type="ECO:0000256" key="6">
    <source>
        <dbReference type="ARBA" id="ARBA00022683"/>
    </source>
</evidence>
<keyword evidence="5 15" id="KW-0808">Transferase</keyword>
<dbReference type="InterPro" id="IPR013013">
    <property type="entry name" value="PTS_EIIC_1"/>
</dbReference>
<feature type="transmembrane region" description="Helical" evidence="12">
    <location>
        <begin position="56"/>
        <end position="80"/>
    </location>
</feature>
<keyword evidence="4" id="KW-0762">Sugar transport</keyword>
<feature type="transmembrane region" description="Helical" evidence="12">
    <location>
        <begin position="365"/>
        <end position="385"/>
    </location>
</feature>
<dbReference type="NCBIfam" id="TIGR00826">
    <property type="entry name" value="EIIB_glc"/>
    <property type="match status" value="1"/>
</dbReference>
<sequence length="491" mass="52409">MSARTKERGFFIMMKYLQKLGKSLMLPVAVLPAAGILMGIGYWIDPTGWGANSAIAAFLIKAGGAIIDNMAILFAIGVAVGMADDHEGTAGLAGLVSWLMIQTILSTGVVAMLKGIDAGEVNAAFGKINNQFIGILSGIIGSTCYNRFKNTKLPDALAFFSGKRSVAIVTALASLVACLVLFFVWPVVYSALVAFGEAILGLGAVGAGIYGFFNRLLIPVGLHHALNSVFWFDVAGVNDLGNFWAGTGTLGVTGQYMTGFFPVMMFGLPAAALAMYHTAKPGKKKVAYGLLLAAAVCSFFTGVTEPLEFAFMFLAPGLYLIHALLTGISLAICALLPVRAGFNFSAGFVDWFLSFKAPMAVNPLFIIPIGLIYGVIYYVVFRFAIVKFNFKTPGREDDDDIDENQVTLANNDYTQVASIILEGLGGKGNIKSVDNCITRLRLEINDYTLVNEKKIKSAGVAGVIRPGKTSVQVIVGTQVQFVADEFKKLCQ</sequence>